<comment type="similarity">
    <text evidence="1">Belongs to the ABC transporter superfamily.</text>
</comment>
<dbReference type="SUPFAM" id="SSF52540">
    <property type="entry name" value="P-loop containing nucleoside triphosphate hydrolases"/>
    <property type="match status" value="1"/>
</dbReference>
<evidence type="ECO:0000256" key="2">
    <source>
        <dbReference type="ARBA" id="ARBA00022448"/>
    </source>
</evidence>
<evidence type="ECO:0000259" key="5">
    <source>
        <dbReference type="PROSITE" id="PS50893"/>
    </source>
</evidence>
<dbReference type="GO" id="GO:0005524">
    <property type="term" value="F:ATP binding"/>
    <property type="evidence" value="ECO:0007669"/>
    <property type="project" value="UniProtKB-KW"/>
</dbReference>
<reference evidence="6 7" key="1">
    <citation type="submission" date="2017-02" db="EMBL/GenBank/DDBJ databases">
        <authorList>
            <person name="Peterson S.W."/>
        </authorList>
    </citation>
    <scope>NUCLEOTIDE SEQUENCE [LARGE SCALE GENOMIC DNA]</scope>
    <source>
        <strain evidence="6 7">B Ar 00.02</strain>
    </source>
</reference>
<dbReference type="InterPro" id="IPR050095">
    <property type="entry name" value="ECF_ABC_transporter_ATP-bd"/>
</dbReference>
<keyword evidence="3" id="KW-0547">Nucleotide-binding</keyword>
<dbReference type="Pfam" id="PF00005">
    <property type="entry name" value="ABC_tran"/>
    <property type="match status" value="1"/>
</dbReference>
<feature type="domain" description="ABC transporter" evidence="5">
    <location>
        <begin position="4"/>
        <end position="227"/>
    </location>
</feature>
<dbReference type="GO" id="GO:0016887">
    <property type="term" value="F:ATP hydrolysis activity"/>
    <property type="evidence" value="ECO:0007669"/>
    <property type="project" value="InterPro"/>
</dbReference>
<accession>A0A1R4GD51</accession>
<sequence length="228" mass="24216">MNSISLDQVGVRLGETTALEGISLNVDSRRIAIIGENGSGKSTLARVIGGLVAPTSGTVRVHGVDPVKQKRELRRLVALIFSNPDAQIIMPTVGEDVAFSLRSEKLPRPEEAARVSEALSAFGLSELADRSAHELSGGQKQLLALCGAFVRRPELVIADEPTALLDTRNSRKVADHLFLGGAHQLVLVTHDPQLALRCDTAVLIGSGRVQSVGEPAEVLATYEQSLAC</sequence>
<keyword evidence="2" id="KW-0813">Transport</keyword>
<dbReference type="InterPro" id="IPR017871">
    <property type="entry name" value="ABC_transporter-like_CS"/>
</dbReference>
<dbReference type="PANTHER" id="PTHR43553:SF24">
    <property type="entry name" value="ENERGY-COUPLING FACTOR TRANSPORTER ATP-BINDING PROTEIN ECFA1"/>
    <property type="match status" value="1"/>
</dbReference>
<keyword evidence="7" id="KW-1185">Reference proteome</keyword>
<dbReference type="PROSITE" id="PS50893">
    <property type="entry name" value="ABC_TRANSPORTER_2"/>
    <property type="match status" value="1"/>
</dbReference>
<evidence type="ECO:0000313" key="7">
    <source>
        <dbReference type="Proteomes" id="UP000195913"/>
    </source>
</evidence>
<evidence type="ECO:0000256" key="1">
    <source>
        <dbReference type="ARBA" id="ARBA00005417"/>
    </source>
</evidence>
<evidence type="ECO:0000256" key="3">
    <source>
        <dbReference type="ARBA" id="ARBA00022741"/>
    </source>
</evidence>
<dbReference type="SMART" id="SM00382">
    <property type="entry name" value="AAA"/>
    <property type="match status" value="1"/>
</dbReference>
<dbReference type="AlphaFoldDB" id="A0A1R4GD51"/>
<dbReference type="EMBL" id="FUHW01000033">
    <property type="protein sequence ID" value="SJM66047.1"/>
    <property type="molecule type" value="Genomic_DNA"/>
</dbReference>
<dbReference type="RefSeq" id="WP_086998863.1">
    <property type="nucleotide sequence ID" value="NZ_FUHW01000033.1"/>
</dbReference>
<evidence type="ECO:0000256" key="4">
    <source>
        <dbReference type="ARBA" id="ARBA00022840"/>
    </source>
</evidence>
<dbReference type="InterPro" id="IPR015856">
    <property type="entry name" value="ABC_transpr_CbiO/EcfA_su"/>
</dbReference>
<dbReference type="CDD" id="cd03225">
    <property type="entry name" value="ABC_cobalt_CbiO_domain1"/>
    <property type="match status" value="1"/>
</dbReference>
<gene>
    <name evidence="6" type="ORF">FM101_09615</name>
</gene>
<protein>
    <submittedName>
        <fullName evidence="6">ATPase component BioM of energizing module of biotin ECF transporter</fullName>
    </submittedName>
</protein>
<name>A0A1R4GD51_9MICC</name>
<organism evidence="6 7">
    <name type="scientific">Arthrobacter rhombi</name>
    <dbReference type="NCBI Taxonomy" id="71253"/>
    <lineage>
        <taxon>Bacteria</taxon>
        <taxon>Bacillati</taxon>
        <taxon>Actinomycetota</taxon>
        <taxon>Actinomycetes</taxon>
        <taxon>Micrococcales</taxon>
        <taxon>Micrococcaceae</taxon>
        <taxon>Arthrobacter</taxon>
    </lineage>
</organism>
<dbReference type="GO" id="GO:0042626">
    <property type="term" value="F:ATPase-coupled transmembrane transporter activity"/>
    <property type="evidence" value="ECO:0007669"/>
    <property type="project" value="TreeGrafter"/>
</dbReference>
<proteinExistence type="inferred from homology"/>
<dbReference type="InterPro" id="IPR003593">
    <property type="entry name" value="AAA+_ATPase"/>
</dbReference>
<dbReference type="PANTHER" id="PTHR43553">
    <property type="entry name" value="HEAVY METAL TRANSPORTER"/>
    <property type="match status" value="1"/>
</dbReference>
<evidence type="ECO:0000313" key="6">
    <source>
        <dbReference type="EMBL" id="SJM66047.1"/>
    </source>
</evidence>
<dbReference type="PROSITE" id="PS00211">
    <property type="entry name" value="ABC_TRANSPORTER_1"/>
    <property type="match status" value="1"/>
</dbReference>
<keyword evidence="4" id="KW-0067">ATP-binding</keyword>
<dbReference type="Gene3D" id="3.40.50.300">
    <property type="entry name" value="P-loop containing nucleotide triphosphate hydrolases"/>
    <property type="match status" value="1"/>
</dbReference>
<dbReference type="InterPro" id="IPR027417">
    <property type="entry name" value="P-loop_NTPase"/>
</dbReference>
<dbReference type="Proteomes" id="UP000195913">
    <property type="component" value="Unassembled WGS sequence"/>
</dbReference>
<dbReference type="GO" id="GO:0043190">
    <property type="term" value="C:ATP-binding cassette (ABC) transporter complex"/>
    <property type="evidence" value="ECO:0007669"/>
    <property type="project" value="TreeGrafter"/>
</dbReference>
<dbReference type="InterPro" id="IPR003439">
    <property type="entry name" value="ABC_transporter-like_ATP-bd"/>
</dbReference>